<dbReference type="PANTHER" id="PTHR43017">
    <property type="entry name" value="GALACTOSIDE O-ACETYLTRANSFERASE"/>
    <property type="match status" value="1"/>
</dbReference>
<dbReference type="Proteomes" id="UP000245523">
    <property type="component" value="Unassembled WGS sequence"/>
</dbReference>
<dbReference type="Gene3D" id="2.160.10.10">
    <property type="entry name" value="Hexapeptide repeat proteins"/>
    <property type="match status" value="1"/>
</dbReference>
<evidence type="ECO:0000256" key="1">
    <source>
        <dbReference type="ARBA" id="ARBA00022679"/>
    </source>
</evidence>
<keyword evidence="6" id="KW-1185">Reference proteome</keyword>
<comment type="similarity">
    <text evidence="4">Belongs to the transferase hexapeptide repeat family.</text>
</comment>
<protein>
    <recommendedName>
        <fullName evidence="4">Acetyltransferase</fullName>
        <ecNumber evidence="4">2.3.1.-</ecNumber>
    </recommendedName>
</protein>
<dbReference type="InterPro" id="IPR001451">
    <property type="entry name" value="Hexapep"/>
</dbReference>
<dbReference type="InterPro" id="IPR011004">
    <property type="entry name" value="Trimer_LpxA-like_sf"/>
</dbReference>
<dbReference type="PANTHER" id="PTHR43017:SF1">
    <property type="entry name" value="ACETYLTRANSFERASE YJL218W-RELATED"/>
    <property type="match status" value="1"/>
</dbReference>
<dbReference type="EC" id="2.3.1.-" evidence="4"/>
<dbReference type="SUPFAM" id="SSF51161">
    <property type="entry name" value="Trimeric LpxA-like enzymes"/>
    <property type="match status" value="1"/>
</dbReference>
<dbReference type="PROSITE" id="PS00101">
    <property type="entry name" value="HEXAPEP_TRANSFERASES"/>
    <property type="match status" value="1"/>
</dbReference>
<evidence type="ECO:0000313" key="5">
    <source>
        <dbReference type="EMBL" id="PWL03986.1"/>
    </source>
</evidence>
<evidence type="ECO:0000256" key="4">
    <source>
        <dbReference type="RuleBase" id="RU367021"/>
    </source>
</evidence>
<organism evidence="5 6">
    <name type="scientific">Hallerella porci</name>
    <dbReference type="NCBI Taxonomy" id="1945871"/>
    <lineage>
        <taxon>Bacteria</taxon>
        <taxon>Pseudomonadati</taxon>
        <taxon>Fibrobacterota</taxon>
        <taxon>Fibrobacteria</taxon>
        <taxon>Fibrobacterales</taxon>
        <taxon>Fibrobacteraceae</taxon>
        <taxon>Hallerella</taxon>
    </lineage>
</organism>
<sequence>MIDNITRRDSGMAYFADESVTAQQLVAKKCIRKYNQMMPFDLEGLKCLDEAGIKHSGSLYFEPPFHYEYGTHIQVGDNFYANAFCVMLDVGKITIGDNVFFGPSVSVYTAGHPIHPVSRRSMYEYGIPVEIGNDVWVGGNSVILPGVKIGNNVVIGAGSVVTKNIPDNVIAAGNPCKVIRKITEEDRKFYFKDKVFDDEIWDKVKNTK</sequence>
<dbReference type="InterPro" id="IPR039369">
    <property type="entry name" value="LacA-like"/>
</dbReference>
<evidence type="ECO:0000313" key="6">
    <source>
        <dbReference type="Proteomes" id="UP000245523"/>
    </source>
</evidence>
<proteinExistence type="inferred from homology"/>
<dbReference type="EMBL" id="QGHD01000002">
    <property type="protein sequence ID" value="PWL03986.1"/>
    <property type="molecule type" value="Genomic_DNA"/>
</dbReference>
<gene>
    <name evidence="5" type="ORF">B0H50_102159</name>
</gene>
<keyword evidence="3 4" id="KW-0012">Acyltransferase</keyword>
<dbReference type="InterPro" id="IPR018357">
    <property type="entry name" value="Hexapep_transf_CS"/>
</dbReference>
<evidence type="ECO:0000256" key="2">
    <source>
        <dbReference type="ARBA" id="ARBA00022737"/>
    </source>
</evidence>
<comment type="caution">
    <text evidence="5">The sequence shown here is derived from an EMBL/GenBank/DDBJ whole genome shotgun (WGS) entry which is preliminary data.</text>
</comment>
<keyword evidence="1 4" id="KW-0808">Transferase</keyword>
<dbReference type="RefSeq" id="WP_109587185.1">
    <property type="nucleotide sequence ID" value="NZ_QGHD01000002.1"/>
</dbReference>
<accession>A0ABX5LNJ4</accession>
<evidence type="ECO:0000256" key="3">
    <source>
        <dbReference type="ARBA" id="ARBA00023315"/>
    </source>
</evidence>
<keyword evidence="2" id="KW-0677">Repeat</keyword>
<reference evidence="5 6" key="1">
    <citation type="submission" date="2018-05" db="EMBL/GenBank/DDBJ databases">
        <title>Animal gut microbial communities from fecal samples from Wisconsin, USA.</title>
        <authorList>
            <person name="Neumann A."/>
        </authorList>
    </citation>
    <scope>NUCLEOTIDE SEQUENCE [LARGE SCALE GENOMIC DNA]</scope>
    <source>
        <strain evidence="5 6">UWS4</strain>
    </source>
</reference>
<name>A0ABX5LNJ4_9BACT</name>
<dbReference type="Pfam" id="PF00132">
    <property type="entry name" value="Hexapep"/>
    <property type="match status" value="1"/>
</dbReference>
<dbReference type="CDD" id="cd03357">
    <property type="entry name" value="LbH_MAT_GAT"/>
    <property type="match status" value="1"/>
</dbReference>